<proteinExistence type="predicted"/>
<dbReference type="Proteomes" id="UP001144205">
    <property type="component" value="Unassembled WGS sequence"/>
</dbReference>
<protein>
    <submittedName>
        <fullName evidence="2">Uncharacterized protein</fullName>
    </submittedName>
</protein>
<accession>A0ABQ5LSL5</accession>
<dbReference type="RefSeq" id="WP_281841959.1">
    <property type="nucleotide sequence ID" value="NZ_BROH01000004.1"/>
</dbReference>
<evidence type="ECO:0000313" key="3">
    <source>
        <dbReference type="Proteomes" id="UP001144205"/>
    </source>
</evidence>
<name>A0ABQ5LSL5_9RHOB</name>
<evidence type="ECO:0000313" key="2">
    <source>
        <dbReference type="EMBL" id="GKY87968.1"/>
    </source>
</evidence>
<feature type="coiled-coil region" evidence="1">
    <location>
        <begin position="41"/>
        <end position="121"/>
    </location>
</feature>
<sequence>MTDISDLQARITAALDRIGSGLEGLSRPVAAGEAQDDSGEVDRLTAALDEERTANAQLEERVLAIKQKQDHAVAALEAEVERLRALLATEEGAVARLGRVNAELRENNAALRDAIAAGLAEPHLVNKSMMAELEALRAAQGADRAELDAVLGELGALVAEAGARAEGNEEEEVADA</sequence>
<comment type="caution">
    <text evidence="2">The sequence shown here is derived from an EMBL/GenBank/DDBJ whole genome shotgun (WGS) entry which is preliminary data.</text>
</comment>
<evidence type="ECO:0000256" key="1">
    <source>
        <dbReference type="SAM" id="Coils"/>
    </source>
</evidence>
<organism evidence="2 3">
    <name type="scientific">Sinisalibacter aestuarii</name>
    <dbReference type="NCBI Taxonomy" id="2949426"/>
    <lineage>
        <taxon>Bacteria</taxon>
        <taxon>Pseudomonadati</taxon>
        <taxon>Pseudomonadota</taxon>
        <taxon>Alphaproteobacteria</taxon>
        <taxon>Rhodobacterales</taxon>
        <taxon>Roseobacteraceae</taxon>
        <taxon>Sinisalibacter</taxon>
    </lineage>
</organism>
<gene>
    <name evidence="2" type="ORF">STA1M1_18370</name>
</gene>
<reference evidence="2" key="1">
    <citation type="journal article" date="2023" name="Int. J. Syst. Evol. Microbiol.">
        <title>Sinisalibacter aestuarii sp. nov., isolated from estuarine sediment of the Arakawa River.</title>
        <authorList>
            <person name="Arafat S.T."/>
            <person name="Hirano S."/>
            <person name="Sato A."/>
            <person name="Takeuchi K."/>
            <person name="Yasuda T."/>
            <person name="Terahara T."/>
            <person name="Hamada M."/>
            <person name="Kobayashi T."/>
        </authorList>
    </citation>
    <scope>NUCLEOTIDE SEQUENCE</scope>
    <source>
        <strain evidence="2">B-399</strain>
    </source>
</reference>
<dbReference type="EMBL" id="BROH01000004">
    <property type="protein sequence ID" value="GKY87968.1"/>
    <property type="molecule type" value="Genomic_DNA"/>
</dbReference>
<keyword evidence="3" id="KW-1185">Reference proteome</keyword>
<keyword evidence="1" id="KW-0175">Coiled coil</keyword>